<name>A0A1G7J3H9_9DEIN</name>
<dbReference type="EMBL" id="FNBC01000031">
    <property type="protein sequence ID" value="SDF19537.1"/>
    <property type="molecule type" value="Genomic_DNA"/>
</dbReference>
<gene>
    <name evidence="2" type="ORF">SAMN04488243_1313</name>
</gene>
<evidence type="ECO:0000313" key="3">
    <source>
        <dbReference type="Proteomes" id="UP000199446"/>
    </source>
</evidence>
<evidence type="ECO:0000256" key="1">
    <source>
        <dbReference type="SAM" id="SignalP"/>
    </source>
</evidence>
<protein>
    <recommendedName>
        <fullName evidence="4">Outer membrane protein beta-barrel domain-containing protein</fullName>
    </recommendedName>
</protein>
<organism evidence="2 3">
    <name type="scientific">Thermus arciformis</name>
    <dbReference type="NCBI Taxonomy" id="482827"/>
    <lineage>
        <taxon>Bacteria</taxon>
        <taxon>Thermotogati</taxon>
        <taxon>Deinococcota</taxon>
        <taxon>Deinococci</taxon>
        <taxon>Thermales</taxon>
        <taxon>Thermaceae</taxon>
        <taxon>Thermus</taxon>
    </lineage>
</organism>
<proteinExistence type="predicted"/>
<dbReference type="RefSeq" id="WP_093008233.1">
    <property type="nucleotide sequence ID" value="NZ_FNBC01000031.1"/>
</dbReference>
<feature type="chain" id="PRO_5011540310" description="Outer membrane protein beta-barrel domain-containing protein" evidence="1">
    <location>
        <begin position="20"/>
        <end position="146"/>
    </location>
</feature>
<reference evidence="3" key="1">
    <citation type="submission" date="2016-10" db="EMBL/GenBank/DDBJ databases">
        <authorList>
            <person name="Varghese N."/>
            <person name="Submissions S."/>
        </authorList>
    </citation>
    <scope>NUCLEOTIDE SEQUENCE [LARGE SCALE GENOMIC DNA]</scope>
    <source>
        <strain evidence="3">CGMCC 1.6992</strain>
    </source>
</reference>
<evidence type="ECO:0000313" key="2">
    <source>
        <dbReference type="EMBL" id="SDF19537.1"/>
    </source>
</evidence>
<keyword evidence="1" id="KW-0732">Signal</keyword>
<dbReference type="Proteomes" id="UP000199446">
    <property type="component" value="Unassembled WGS sequence"/>
</dbReference>
<feature type="signal peptide" evidence="1">
    <location>
        <begin position="1"/>
        <end position="19"/>
    </location>
</feature>
<keyword evidence="3" id="KW-1185">Reference proteome</keyword>
<dbReference type="OrthoDB" id="32358at2"/>
<sequence>MRKLLATAVLLLGLASAQFSVENLKPSFAFVGGTQGFGLELSWHCLLFQPPVGEVRPALDLAYTVAGDFNGAFLFRYLYPMAEGLRAGAGLGVAVPGFDFGKTGLYFRADAEYDLAQALNVPAFVGADLGLAGGKFAAQLKVGYRF</sequence>
<dbReference type="AlphaFoldDB" id="A0A1G7J3H9"/>
<dbReference type="STRING" id="482827.SAMN04488243_1313"/>
<accession>A0A1G7J3H9</accession>
<evidence type="ECO:0008006" key="4">
    <source>
        <dbReference type="Google" id="ProtNLM"/>
    </source>
</evidence>